<sequence>MTSIVWAPADLIIASNQGVAVRFAGVEVTSEILELMGPVANGRGIRVHLAGARGQATMERDSAYVTALEAWAKERTAHGKEEAGPRPIMPGETVLTPVQAVITDNHETEYRRVGGRVAGTGTEWSASWDFVPEPPPGVKHLSLEFTLHGELTGKSVRIQLD</sequence>
<accession>A0A2V3DVZ4</accession>
<dbReference type="RefSeq" id="WP_110106796.1">
    <property type="nucleotide sequence ID" value="NZ_JACBZZ010000001.1"/>
</dbReference>
<evidence type="ECO:0000313" key="2">
    <source>
        <dbReference type="Proteomes" id="UP000246303"/>
    </source>
</evidence>
<reference evidence="1 2" key="1">
    <citation type="submission" date="2018-05" db="EMBL/GenBank/DDBJ databases">
        <title>Genetic diversity of glacier-inhabiting Cryobacterium bacteria in China and description of Cryobacterium mengkeensis sp. nov. and Arthrobacter glacialis sp. nov.</title>
        <authorList>
            <person name="Liu Q."/>
            <person name="Xin Y.-H."/>
        </authorList>
    </citation>
    <scope>NUCLEOTIDE SEQUENCE [LARGE SCALE GENOMIC DNA]</scope>
    <source>
        <strain evidence="1 2">GP3</strain>
    </source>
</reference>
<comment type="caution">
    <text evidence="1">The sequence shown here is derived from an EMBL/GenBank/DDBJ whole genome shotgun (WGS) entry which is preliminary data.</text>
</comment>
<name>A0A2V3DVZ4_9MICC</name>
<organism evidence="1 2">
    <name type="scientific">Arthrobacter psychrochitiniphilus</name>
    <dbReference type="NCBI Taxonomy" id="291045"/>
    <lineage>
        <taxon>Bacteria</taxon>
        <taxon>Bacillati</taxon>
        <taxon>Actinomycetota</taxon>
        <taxon>Actinomycetes</taxon>
        <taxon>Micrococcales</taxon>
        <taxon>Micrococcaceae</taxon>
        <taxon>Arthrobacter</taxon>
    </lineage>
</organism>
<dbReference type="Proteomes" id="UP000246303">
    <property type="component" value="Unassembled WGS sequence"/>
</dbReference>
<keyword evidence="2" id="KW-1185">Reference proteome</keyword>
<dbReference type="EMBL" id="QHLZ01000008">
    <property type="protein sequence ID" value="PXA64768.1"/>
    <property type="molecule type" value="Genomic_DNA"/>
</dbReference>
<evidence type="ECO:0000313" key="1">
    <source>
        <dbReference type="EMBL" id="PXA64768.1"/>
    </source>
</evidence>
<dbReference type="OrthoDB" id="4946298at2"/>
<gene>
    <name evidence="1" type="ORF">CVS29_13185</name>
</gene>
<protein>
    <submittedName>
        <fullName evidence="1">Uncharacterized protein</fullName>
    </submittedName>
</protein>
<proteinExistence type="predicted"/>
<dbReference type="AlphaFoldDB" id="A0A2V3DVZ4"/>